<dbReference type="RefSeq" id="WP_394820733.1">
    <property type="nucleotide sequence ID" value="NZ_CP089984.1"/>
</dbReference>
<feature type="transmembrane region" description="Helical" evidence="2">
    <location>
        <begin position="257"/>
        <end position="276"/>
    </location>
</feature>
<keyword evidence="4" id="KW-1185">Reference proteome</keyword>
<protein>
    <submittedName>
        <fullName evidence="3">Uncharacterized protein</fullName>
    </submittedName>
</protein>
<accession>A0ABZ2LJI6</accession>
<dbReference type="Proteomes" id="UP001370348">
    <property type="component" value="Chromosome"/>
</dbReference>
<organism evidence="3 4">
    <name type="scientific">Pendulispora albinea</name>
    <dbReference type="NCBI Taxonomy" id="2741071"/>
    <lineage>
        <taxon>Bacteria</taxon>
        <taxon>Pseudomonadati</taxon>
        <taxon>Myxococcota</taxon>
        <taxon>Myxococcia</taxon>
        <taxon>Myxococcales</taxon>
        <taxon>Sorangiineae</taxon>
        <taxon>Pendulisporaceae</taxon>
        <taxon>Pendulispora</taxon>
    </lineage>
</organism>
<feature type="compositionally biased region" description="Pro residues" evidence="1">
    <location>
        <begin position="181"/>
        <end position="197"/>
    </location>
</feature>
<name>A0ABZ2LJI6_9BACT</name>
<evidence type="ECO:0000256" key="1">
    <source>
        <dbReference type="SAM" id="MobiDB-lite"/>
    </source>
</evidence>
<keyword evidence="2" id="KW-0472">Membrane</keyword>
<feature type="region of interest" description="Disordered" evidence="1">
    <location>
        <begin position="176"/>
        <end position="199"/>
    </location>
</feature>
<keyword evidence="2" id="KW-0812">Transmembrane</keyword>
<proteinExistence type="predicted"/>
<evidence type="ECO:0000256" key="2">
    <source>
        <dbReference type="SAM" id="Phobius"/>
    </source>
</evidence>
<evidence type="ECO:0000313" key="3">
    <source>
        <dbReference type="EMBL" id="WXB11118.1"/>
    </source>
</evidence>
<feature type="transmembrane region" description="Helical" evidence="2">
    <location>
        <begin position="206"/>
        <end position="228"/>
    </location>
</feature>
<gene>
    <name evidence="3" type="ORF">LZC94_24945</name>
</gene>
<sequence>MSGARADYEIGAAAYDRRDFGKAAIYFARADERAPNPRALQLAMAAALRGPDPEIAMELVDRAESRGGDGAVSELARRLRKRFTGSIGKVRIVCPEDIPCWANVDNSEKDVAGGHTVWVMPGKHVMHVQAEKGSPIDREFSAVAGTSTDVKVSASELVPPTPLVQESEHVRDTPLKEVAPTPLPAPPPPKPALAEPPPRSHKLPPAYFWSALGATGAAAITSTVLTVITKNRYDDYVANPITRNADDGAAAQNRARIAWGVTGAFAATTIVLAVLTDFHARPKSERVGLAVSPSSVLVVGRFK</sequence>
<dbReference type="EMBL" id="CP089984">
    <property type="protein sequence ID" value="WXB11118.1"/>
    <property type="molecule type" value="Genomic_DNA"/>
</dbReference>
<keyword evidence="2" id="KW-1133">Transmembrane helix</keyword>
<evidence type="ECO:0000313" key="4">
    <source>
        <dbReference type="Proteomes" id="UP001370348"/>
    </source>
</evidence>
<reference evidence="3 4" key="1">
    <citation type="submission" date="2021-12" db="EMBL/GenBank/DDBJ databases">
        <title>Discovery of the Pendulisporaceae a myxobacterial family with distinct sporulation behavior and unique specialized metabolism.</title>
        <authorList>
            <person name="Garcia R."/>
            <person name="Popoff A."/>
            <person name="Bader C.D."/>
            <person name="Loehr J."/>
            <person name="Walesch S."/>
            <person name="Walt C."/>
            <person name="Boldt J."/>
            <person name="Bunk B."/>
            <person name="Haeckl F.J.F.P.J."/>
            <person name="Gunesch A.P."/>
            <person name="Birkelbach J."/>
            <person name="Nuebel U."/>
            <person name="Pietschmann T."/>
            <person name="Bach T."/>
            <person name="Mueller R."/>
        </authorList>
    </citation>
    <scope>NUCLEOTIDE SEQUENCE [LARGE SCALE GENOMIC DNA]</scope>
    <source>
        <strain evidence="3 4">MSr11954</strain>
    </source>
</reference>